<dbReference type="PROSITE" id="PS50862">
    <property type="entry name" value="AA_TRNA_LIGASE_II"/>
    <property type="match status" value="1"/>
</dbReference>
<keyword evidence="1 7" id="KW-0436">Ligase</keyword>
<dbReference type="InterPro" id="IPR045864">
    <property type="entry name" value="aa-tRNA-synth_II/BPL/LPL"/>
</dbReference>
<evidence type="ECO:0000256" key="5">
    <source>
        <dbReference type="ARBA" id="ARBA00023146"/>
    </source>
</evidence>
<proteinExistence type="predicted"/>
<reference evidence="8" key="1">
    <citation type="journal article" date="2019" name="Int. J. Syst. Evol. Microbiol.">
        <title>The Global Catalogue of Microorganisms (GCM) 10K type strain sequencing project: providing services to taxonomists for standard genome sequencing and annotation.</title>
        <authorList>
            <consortium name="The Broad Institute Genomics Platform"/>
            <consortium name="The Broad Institute Genome Sequencing Center for Infectious Disease"/>
            <person name="Wu L."/>
            <person name="Ma J."/>
        </authorList>
    </citation>
    <scope>NUCLEOTIDE SEQUENCE [LARGE SCALE GENOMIC DNA]</scope>
    <source>
        <strain evidence="8">KCTC 33676</strain>
    </source>
</reference>
<evidence type="ECO:0000259" key="6">
    <source>
        <dbReference type="PROSITE" id="PS50862"/>
    </source>
</evidence>
<keyword evidence="5" id="KW-0030">Aminoacyl-tRNA synthetase</keyword>
<accession>A0ABW5RE62</accession>
<protein>
    <submittedName>
        <fullName evidence="7">Aminoacyl--tRNA ligase-related protein</fullName>
    </submittedName>
</protein>
<keyword evidence="8" id="KW-1185">Reference proteome</keyword>
<name>A0ABW5RE62_9BACL</name>
<comment type="caution">
    <text evidence="7">The sequence shown here is derived from an EMBL/GenBank/DDBJ whole genome shotgun (WGS) entry which is preliminary data.</text>
</comment>
<dbReference type="Gene3D" id="3.30.930.10">
    <property type="entry name" value="Bira Bifunctional Protein, Domain 2"/>
    <property type="match status" value="1"/>
</dbReference>
<evidence type="ECO:0000256" key="2">
    <source>
        <dbReference type="ARBA" id="ARBA00022741"/>
    </source>
</evidence>
<dbReference type="InterPro" id="IPR002314">
    <property type="entry name" value="aa-tRNA-synt_IIb"/>
</dbReference>
<evidence type="ECO:0000313" key="7">
    <source>
        <dbReference type="EMBL" id="MFD2673360.1"/>
    </source>
</evidence>
<keyword evidence="4" id="KW-0648">Protein biosynthesis</keyword>
<gene>
    <name evidence="7" type="ORF">ACFSUC_17430</name>
</gene>
<dbReference type="RefSeq" id="WP_379930927.1">
    <property type="nucleotide sequence ID" value="NZ_JBHUMM010000043.1"/>
</dbReference>
<dbReference type="GO" id="GO:0016874">
    <property type="term" value="F:ligase activity"/>
    <property type="evidence" value="ECO:0007669"/>
    <property type="project" value="UniProtKB-KW"/>
</dbReference>
<dbReference type="SUPFAM" id="SSF55681">
    <property type="entry name" value="Class II aaRS and biotin synthetases"/>
    <property type="match status" value="1"/>
</dbReference>
<evidence type="ECO:0000256" key="3">
    <source>
        <dbReference type="ARBA" id="ARBA00022840"/>
    </source>
</evidence>
<evidence type="ECO:0000256" key="1">
    <source>
        <dbReference type="ARBA" id="ARBA00022598"/>
    </source>
</evidence>
<keyword evidence="3" id="KW-0067">ATP-binding</keyword>
<keyword evidence="2" id="KW-0547">Nucleotide-binding</keyword>
<feature type="domain" description="Aminoacyl-transfer RNA synthetases class-II family profile" evidence="6">
    <location>
        <begin position="216"/>
        <end position="364"/>
    </location>
</feature>
<organism evidence="7 8">
    <name type="scientific">Marinicrinis sediminis</name>
    <dbReference type="NCBI Taxonomy" id="1652465"/>
    <lineage>
        <taxon>Bacteria</taxon>
        <taxon>Bacillati</taxon>
        <taxon>Bacillota</taxon>
        <taxon>Bacilli</taxon>
        <taxon>Bacillales</taxon>
        <taxon>Paenibacillaceae</taxon>
    </lineage>
</organism>
<sequence length="373" mass="43346">MIMFYPLSKERDKKKARQILDSVYYLSEDIEDVRLTEHGIEVAYQGEQVEEMNHQLTAFMKKSLQNRFATKSVIRDNRDKRPESSHFSMATHTPSGGLHLTHDLVLLEHALDGIFRELALKHGAKLRRYPSFFSRDQMARSGYLEHFPQHVYGLSEIPHDEQKLADYRALWLQTKEVQSAFESSDLYLQPCLCFHVYDELATVQQEEGLQLFSAEGPCYRHEHRGRLSPSRLREFRMREIVYVGEGKPVADMRDQLIEDAWSWFQELGLRGYVETATDPFYFHEDHALMFFQSSGALKYELRFQLDDNTDFSIASFNLCGHVLCNSFGVQSCYGEVHSGCTGFGIDRWLQAIVAVHGNQRKQWPEALRLRCEA</sequence>
<dbReference type="Pfam" id="PF00587">
    <property type="entry name" value="tRNA-synt_2b"/>
    <property type="match status" value="1"/>
</dbReference>
<dbReference type="InterPro" id="IPR006195">
    <property type="entry name" value="aa-tRNA-synth_II"/>
</dbReference>
<dbReference type="EMBL" id="JBHUMM010000043">
    <property type="protein sequence ID" value="MFD2673360.1"/>
    <property type="molecule type" value="Genomic_DNA"/>
</dbReference>
<evidence type="ECO:0000256" key="4">
    <source>
        <dbReference type="ARBA" id="ARBA00022917"/>
    </source>
</evidence>
<evidence type="ECO:0000313" key="8">
    <source>
        <dbReference type="Proteomes" id="UP001597497"/>
    </source>
</evidence>
<dbReference type="Proteomes" id="UP001597497">
    <property type="component" value="Unassembled WGS sequence"/>
</dbReference>